<gene>
    <name evidence="2" type="ORF">G5C51_31195</name>
</gene>
<dbReference type="InterPro" id="IPR058548">
    <property type="entry name" value="MlaB-like_STAS"/>
</dbReference>
<protein>
    <submittedName>
        <fullName evidence="2">STAS domain-containing protein</fullName>
    </submittedName>
</protein>
<name>A0A6G4U8B0_9ACTN</name>
<dbReference type="EMBL" id="JAAKZV010000198">
    <property type="protein sequence ID" value="NGN68353.1"/>
    <property type="molecule type" value="Genomic_DNA"/>
</dbReference>
<organism evidence="2 3">
    <name type="scientific">Streptomyces coryli</name>
    <dbReference type="NCBI Taxonomy" id="1128680"/>
    <lineage>
        <taxon>Bacteria</taxon>
        <taxon>Bacillati</taxon>
        <taxon>Actinomycetota</taxon>
        <taxon>Actinomycetes</taxon>
        <taxon>Kitasatosporales</taxon>
        <taxon>Streptomycetaceae</taxon>
        <taxon>Streptomyces</taxon>
    </lineage>
</organism>
<dbReference type="CDD" id="cd07043">
    <property type="entry name" value="STAS_anti-anti-sigma_factors"/>
    <property type="match status" value="1"/>
</dbReference>
<reference evidence="2 3" key="1">
    <citation type="submission" date="2020-02" db="EMBL/GenBank/DDBJ databases">
        <title>Whole-genome analyses of novel actinobacteria.</title>
        <authorList>
            <person name="Sahin N."/>
        </authorList>
    </citation>
    <scope>NUCLEOTIDE SEQUENCE [LARGE SCALE GENOMIC DNA]</scope>
    <source>
        <strain evidence="2 3">A7024</strain>
    </source>
</reference>
<dbReference type="InterPro" id="IPR036513">
    <property type="entry name" value="STAS_dom_sf"/>
</dbReference>
<sequence>MDPVGTAPSFRATPIEKPPGLRIEGIVDATTHRRLSEALQGLVDGDPEPGGVGLDVSGVEFIDLAGLRMILQLARDRAEYGGLVLIGLRPHLVRVLQLTGWDEWPGLHLEGTARNGH</sequence>
<dbReference type="InterPro" id="IPR002645">
    <property type="entry name" value="STAS_dom"/>
</dbReference>
<accession>A0A6G4U8B0</accession>
<comment type="caution">
    <text evidence="2">The sequence shown here is derived from an EMBL/GenBank/DDBJ whole genome shotgun (WGS) entry which is preliminary data.</text>
</comment>
<dbReference type="SUPFAM" id="SSF52091">
    <property type="entry name" value="SpoIIaa-like"/>
    <property type="match status" value="1"/>
</dbReference>
<dbReference type="RefSeq" id="WP_165242222.1">
    <property type="nucleotide sequence ID" value="NZ_JAAKZV010000198.1"/>
</dbReference>
<dbReference type="AlphaFoldDB" id="A0A6G4U8B0"/>
<keyword evidence="3" id="KW-1185">Reference proteome</keyword>
<dbReference type="Gene3D" id="3.30.750.24">
    <property type="entry name" value="STAS domain"/>
    <property type="match status" value="1"/>
</dbReference>
<evidence type="ECO:0000313" key="2">
    <source>
        <dbReference type="EMBL" id="NGN68353.1"/>
    </source>
</evidence>
<dbReference type="Proteomes" id="UP000481583">
    <property type="component" value="Unassembled WGS sequence"/>
</dbReference>
<evidence type="ECO:0000313" key="3">
    <source>
        <dbReference type="Proteomes" id="UP000481583"/>
    </source>
</evidence>
<dbReference type="PROSITE" id="PS50801">
    <property type="entry name" value="STAS"/>
    <property type="match status" value="1"/>
</dbReference>
<feature type="domain" description="STAS" evidence="1">
    <location>
        <begin position="21"/>
        <end position="117"/>
    </location>
</feature>
<proteinExistence type="predicted"/>
<dbReference type="Pfam" id="PF13466">
    <property type="entry name" value="STAS_2"/>
    <property type="match status" value="1"/>
</dbReference>
<evidence type="ECO:0000259" key="1">
    <source>
        <dbReference type="PROSITE" id="PS50801"/>
    </source>
</evidence>